<feature type="region of interest" description="Disordered" evidence="6">
    <location>
        <begin position="1"/>
        <end position="28"/>
    </location>
</feature>
<dbReference type="InterPro" id="IPR042188">
    <property type="entry name" value="MmgE/PrpD_sf_2"/>
</dbReference>
<feature type="transmembrane region" description="Helical" evidence="7">
    <location>
        <begin position="510"/>
        <end position="527"/>
    </location>
</feature>
<feature type="transmembrane region" description="Helical" evidence="7">
    <location>
        <begin position="596"/>
        <end position="614"/>
    </location>
</feature>
<feature type="transmembrane region" description="Helical" evidence="7">
    <location>
        <begin position="286"/>
        <end position="303"/>
    </location>
</feature>
<dbReference type="InterPro" id="IPR045336">
    <property type="entry name" value="MmgE_PrpD_N"/>
</dbReference>
<dbReference type="GO" id="GO:0003676">
    <property type="term" value="F:nucleic acid binding"/>
    <property type="evidence" value="ECO:0007669"/>
    <property type="project" value="InterPro"/>
</dbReference>
<dbReference type="InterPro" id="IPR036259">
    <property type="entry name" value="MFS_trans_sf"/>
</dbReference>
<evidence type="ECO:0000256" key="2">
    <source>
        <dbReference type="ARBA" id="ARBA00004429"/>
    </source>
</evidence>
<dbReference type="GO" id="GO:0022857">
    <property type="term" value="F:transmembrane transporter activity"/>
    <property type="evidence" value="ECO:0007669"/>
    <property type="project" value="InterPro"/>
</dbReference>
<evidence type="ECO:0000259" key="9">
    <source>
        <dbReference type="Pfam" id="PF19305"/>
    </source>
</evidence>
<dbReference type="PANTHER" id="PTHR43702:SF3">
    <property type="entry name" value="PROTEIN TSGA"/>
    <property type="match status" value="1"/>
</dbReference>
<feature type="domain" description="MmgE/PrpD C-terminal" evidence="9">
    <location>
        <begin position="895"/>
        <end position="1064"/>
    </location>
</feature>
<keyword evidence="7" id="KW-1133">Transmembrane helix</keyword>
<dbReference type="Gene3D" id="1.10.4100.10">
    <property type="entry name" value="2-methylcitrate dehydratase PrpD"/>
    <property type="match status" value="1"/>
</dbReference>
<dbReference type="AlphaFoldDB" id="A0A5N6KXG6"/>
<feature type="transmembrane region" description="Helical" evidence="7">
    <location>
        <begin position="349"/>
        <end position="372"/>
    </location>
</feature>
<keyword evidence="5" id="KW-0539">Nucleus</keyword>
<evidence type="ECO:0000256" key="5">
    <source>
        <dbReference type="ARBA" id="ARBA00023242"/>
    </source>
</evidence>
<comment type="caution">
    <text evidence="10">The sequence shown here is derived from an EMBL/GenBank/DDBJ whole genome shotgun (WGS) entry which is preliminary data.</text>
</comment>
<dbReference type="EMBL" id="VIBQ01000016">
    <property type="protein sequence ID" value="KAB8356418.1"/>
    <property type="molecule type" value="Genomic_DNA"/>
</dbReference>
<evidence type="ECO:0000259" key="8">
    <source>
        <dbReference type="Pfam" id="PF03972"/>
    </source>
</evidence>
<dbReference type="InterPro" id="IPR014612">
    <property type="entry name" value="Pop7/Rpp20"/>
</dbReference>
<dbReference type="Pfam" id="PF03972">
    <property type="entry name" value="MmgE_PrpD_N"/>
    <property type="match status" value="1"/>
</dbReference>
<feature type="transmembrane region" description="Helical" evidence="7">
    <location>
        <begin position="486"/>
        <end position="505"/>
    </location>
</feature>
<sequence length="1086" mass="117135">MAPSKPSKESAGNAIKKMPRLPSNAKVTKRPIMRPAIASPYAGKQEEKIVYVSSKMPFMSAVSRVRYLLKHVDKREMQSILEAKRKKSSELGLKPHQESEPVMLKATGKAIQKALSLAMFFQKQPEYAVKITTSSVQAIDDIEVPEGDDDIDLPEARLRQTSVVERLSTFRVCAIMLKSLYSRFSRRERQEIDEAKPTPPKLEQDDSQAVPLTARQAFTPLALITVSACLQGLTAGFSVTLNKHFQDTLHLNKLASTGLQVAHACAYLFGAPTFAHFVLRRWGYRWCLIMGLTIHALGALLFWPSGRLASFPFFCVSFFIMSCGRASIDMAETPYIALCGPPRYGELRINLIQGLKATCAVASAVLASYVVFADTSNRATTTQSLMYVYLADAVLGIILAGVFFFAGRYLPGGFPETTDAALEVQAANASCSWTARPLRKQVNLWLAVASVFCDDGSGAAILAFFVNFAMKSEGITARVATQRMSVAIATVTAGRFAAALLMAYFKPRHILLVFMTIALLLQVGASIPQTGPAGTWFLISEAFFRACVHVTVFTMGLKGLGKRTRLAAGFLTAAHCGGAVFAPITGAVSDRWGVRLGQVVPTIALGIAWLYPVWLNMGPLSKEIDELSKAVRGGDEEGHSGGCAIAGSDHAAVQKALAALQPFFAQRKPCSIFGSTDKIKGDAQHAALLNGIASHVHDYDDTHLDTIIHPTGPVASALLAWAQHQNDDTNGTPISGKQLLLALITGIEVECKLGLSVWPKHYDVGWHITGTVGSVGAAVAVCKLMSMTVPGASELQQKENTMVHAIGIAATQVTGLREMFGSDTKSFHVGRAAQNGLLAALLAEKGFTSSEKTLEAHRGWCNVVCETGSFKLNSYVEELGKAGKWEIEKNTFKPFPCGIVKHPAIDAAIRMREQIVAAAGETGLLAALKKLSFMALVHPLVLELTAKREPIDGLQAKFSVFHGVAVGLLFGKAGPAQYADDVVTDADVVAVRSLINAIGRPDLQRDEALLHAMDPENPPVDGNFPYSVHVEHAIGSIAAPMNQGQLQQKFTDQVTLRVGKDAARDMSEACFAILACEDIANVLNRF</sequence>
<dbReference type="Proteomes" id="UP000327013">
    <property type="component" value="Unassembled WGS sequence"/>
</dbReference>
<organism evidence="10 11">
    <name type="scientific">Carpinus fangiana</name>
    <dbReference type="NCBI Taxonomy" id="176857"/>
    <lineage>
        <taxon>Eukaryota</taxon>
        <taxon>Viridiplantae</taxon>
        <taxon>Streptophyta</taxon>
        <taxon>Embryophyta</taxon>
        <taxon>Tracheophyta</taxon>
        <taxon>Spermatophyta</taxon>
        <taxon>Magnoliopsida</taxon>
        <taxon>eudicotyledons</taxon>
        <taxon>Gunneridae</taxon>
        <taxon>Pentapetalae</taxon>
        <taxon>rosids</taxon>
        <taxon>fabids</taxon>
        <taxon>Fagales</taxon>
        <taxon>Betulaceae</taxon>
        <taxon>Carpinus</taxon>
    </lineage>
</organism>
<keyword evidence="11" id="KW-1185">Reference proteome</keyword>
<keyword evidence="7" id="KW-0472">Membrane</keyword>
<feature type="transmembrane region" description="Helical" evidence="7">
    <location>
        <begin position="221"/>
        <end position="241"/>
    </location>
</feature>
<dbReference type="SUPFAM" id="SSF103473">
    <property type="entry name" value="MFS general substrate transporter"/>
    <property type="match status" value="1"/>
</dbReference>
<evidence type="ECO:0000256" key="3">
    <source>
        <dbReference type="ARBA" id="ARBA00022475"/>
    </source>
</evidence>
<evidence type="ECO:0000256" key="7">
    <source>
        <dbReference type="SAM" id="Phobius"/>
    </source>
</evidence>
<dbReference type="InterPro" id="IPR050375">
    <property type="entry name" value="MFS_TsgA-like"/>
</dbReference>
<comment type="subcellular location">
    <subcellularLocation>
        <location evidence="2">Cell inner membrane</location>
        <topology evidence="2">Multi-pass membrane protein</topology>
    </subcellularLocation>
    <subcellularLocation>
        <location evidence="1">Nucleus</location>
    </subcellularLocation>
</comment>
<feature type="transmembrane region" description="Helical" evidence="7">
    <location>
        <begin position="533"/>
        <end position="554"/>
    </location>
</feature>
<dbReference type="GO" id="GO:0005886">
    <property type="term" value="C:plasma membrane"/>
    <property type="evidence" value="ECO:0007669"/>
    <property type="project" value="UniProtKB-SubCell"/>
</dbReference>
<keyword evidence="7" id="KW-0812">Transmembrane</keyword>
<evidence type="ECO:0000313" key="11">
    <source>
        <dbReference type="Proteomes" id="UP000327013"/>
    </source>
</evidence>
<dbReference type="Pfam" id="PF12328">
    <property type="entry name" value="Rpp20"/>
    <property type="match status" value="1"/>
</dbReference>
<evidence type="ECO:0000256" key="1">
    <source>
        <dbReference type="ARBA" id="ARBA00004123"/>
    </source>
</evidence>
<name>A0A5N6KXG6_9ROSI</name>
<feature type="transmembrane region" description="Helical" evidence="7">
    <location>
        <begin position="444"/>
        <end position="466"/>
    </location>
</feature>
<feature type="transmembrane region" description="Helical" evidence="7">
    <location>
        <begin position="384"/>
        <end position="406"/>
    </location>
</feature>
<keyword evidence="3" id="KW-1003">Cell membrane</keyword>
<keyword evidence="4" id="KW-0819">tRNA processing</keyword>
<dbReference type="InterPro" id="IPR011701">
    <property type="entry name" value="MFS"/>
</dbReference>
<dbReference type="InterPro" id="IPR036148">
    <property type="entry name" value="MmgE/PrpD_sf"/>
</dbReference>
<evidence type="ECO:0000313" key="10">
    <source>
        <dbReference type="EMBL" id="KAB8356418.1"/>
    </source>
</evidence>
<dbReference type="Gene3D" id="3.30.1330.120">
    <property type="entry name" value="2-methylcitrate dehydratase PrpD"/>
    <property type="match status" value="1"/>
</dbReference>
<proteinExistence type="predicted"/>
<evidence type="ECO:0000256" key="6">
    <source>
        <dbReference type="SAM" id="MobiDB-lite"/>
    </source>
</evidence>
<feature type="transmembrane region" description="Helical" evidence="7">
    <location>
        <begin position="261"/>
        <end position="279"/>
    </location>
</feature>
<dbReference type="GO" id="GO:0000172">
    <property type="term" value="C:ribonuclease MRP complex"/>
    <property type="evidence" value="ECO:0007669"/>
    <property type="project" value="InterPro"/>
</dbReference>
<dbReference type="InterPro" id="IPR042183">
    <property type="entry name" value="MmgE/PrpD_sf_1"/>
</dbReference>
<reference evidence="10 11" key="1">
    <citation type="submission" date="2019-06" db="EMBL/GenBank/DDBJ databases">
        <title>A chromosomal-level reference genome of Carpinus fangiana (Coryloideae, Betulaceae).</title>
        <authorList>
            <person name="Yang X."/>
            <person name="Wang Z."/>
            <person name="Zhang L."/>
            <person name="Hao G."/>
            <person name="Liu J."/>
            <person name="Yang Y."/>
        </authorList>
    </citation>
    <scope>NUCLEOTIDE SEQUENCE [LARGE SCALE GENOMIC DNA]</scope>
    <source>
        <strain evidence="10">Cfa_2016G</strain>
        <tissue evidence="10">Leaf</tissue>
    </source>
</reference>
<dbReference type="GO" id="GO:0016829">
    <property type="term" value="F:lyase activity"/>
    <property type="evidence" value="ECO:0007669"/>
    <property type="project" value="InterPro"/>
</dbReference>
<dbReference type="Pfam" id="PF07690">
    <property type="entry name" value="MFS_1"/>
    <property type="match status" value="1"/>
</dbReference>
<gene>
    <name evidence="10" type="ORF">FH972_024001</name>
</gene>
<accession>A0A5N6KXG6</accession>
<dbReference type="InterPro" id="IPR045337">
    <property type="entry name" value="MmgE_PrpD_C"/>
</dbReference>
<dbReference type="GO" id="GO:0001682">
    <property type="term" value="P:tRNA 5'-leader removal"/>
    <property type="evidence" value="ECO:0007669"/>
    <property type="project" value="InterPro"/>
</dbReference>
<dbReference type="Pfam" id="PF19305">
    <property type="entry name" value="MmgE_PrpD_C"/>
    <property type="match status" value="1"/>
</dbReference>
<dbReference type="GO" id="GO:0005655">
    <property type="term" value="C:nucleolar ribonuclease P complex"/>
    <property type="evidence" value="ECO:0007669"/>
    <property type="project" value="InterPro"/>
</dbReference>
<feature type="domain" description="MmgE/PrpD N-terminal" evidence="8">
    <location>
        <begin position="642"/>
        <end position="871"/>
    </location>
</feature>
<evidence type="ECO:0000256" key="4">
    <source>
        <dbReference type="ARBA" id="ARBA00022694"/>
    </source>
</evidence>
<protein>
    <submittedName>
        <fullName evidence="10">Uncharacterized protein</fullName>
    </submittedName>
</protein>
<dbReference type="OrthoDB" id="546893at2759"/>
<feature type="transmembrane region" description="Helical" evidence="7">
    <location>
        <begin position="566"/>
        <end position="584"/>
    </location>
</feature>
<dbReference type="Gene3D" id="3.30.110.20">
    <property type="entry name" value="Alba-like domain"/>
    <property type="match status" value="1"/>
</dbReference>
<dbReference type="Gene3D" id="1.20.1250.20">
    <property type="entry name" value="MFS general substrate transporter like domains"/>
    <property type="match status" value="2"/>
</dbReference>
<dbReference type="InterPro" id="IPR036882">
    <property type="entry name" value="Alba-like_dom_sf"/>
</dbReference>
<dbReference type="PANTHER" id="PTHR43702">
    <property type="entry name" value="L-FUCOSE-PROTON SYMPORTER"/>
    <property type="match status" value="1"/>
</dbReference>
<dbReference type="SUPFAM" id="SSF103378">
    <property type="entry name" value="2-methylcitrate dehydratase PrpD"/>
    <property type="match status" value="1"/>
</dbReference>